<reference evidence="1 2" key="1">
    <citation type="journal article" date="2021" name="Int. J. Syst. Evol. Microbiol.">
        <title>Reticulibacter mediterranei gen. nov., sp. nov., within the new family Reticulibacteraceae fam. nov., and Ktedonospora formicarum gen. nov., sp. nov., Ktedonobacter robiniae sp. nov., Dictyobacter formicarum sp. nov. and Dictyobacter arantiisoli sp. nov., belonging to the class Ktedonobacteria.</title>
        <authorList>
            <person name="Yabe S."/>
            <person name="Zheng Y."/>
            <person name="Wang C.M."/>
            <person name="Sakai Y."/>
            <person name="Abe K."/>
            <person name="Yokota A."/>
            <person name="Donadio S."/>
            <person name="Cavaletti L."/>
            <person name="Monciardini P."/>
        </authorList>
    </citation>
    <scope>NUCLEOTIDE SEQUENCE [LARGE SCALE GENOMIC DNA]</scope>
    <source>
        <strain evidence="1 2">SOSP1-30</strain>
    </source>
</reference>
<accession>A0ABQ3UST7</accession>
<gene>
    <name evidence="1" type="ORF">KSB_39800</name>
</gene>
<evidence type="ECO:0000313" key="1">
    <source>
        <dbReference type="EMBL" id="GHO55505.1"/>
    </source>
</evidence>
<dbReference type="Proteomes" id="UP000654345">
    <property type="component" value="Unassembled WGS sequence"/>
</dbReference>
<evidence type="ECO:0000313" key="2">
    <source>
        <dbReference type="Proteomes" id="UP000654345"/>
    </source>
</evidence>
<dbReference type="EMBL" id="BNJG01000001">
    <property type="protein sequence ID" value="GHO55505.1"/>
    <property type="molecule type" value="Genomic_DNA"/>
</dbReference>
<keyword evidence="2" id="KW-1185">Reference proteome</keyword>
<protein>
    <submittedName>
        <fullName evidence="1">Uncharacterized protein</fullName>
    </submittedName>
</protein>
<name>A0ABQ3UST7_9CHLR</name>
<comment type="caution">
    <text evidence="1">The sequence shown here is derived from an EMBL/GenBank/DDBJ whole genome shotgun (WGS) entry which is preliminary data.</text>
</comment>
<organism evidence="1 2">
    <name type="scientific">Ktedonobacter robiniae</name>
    <dbReference type="NCBI Taxonomy" id="2778365"/>
    <lineage>
        <taxon>Bacteria</taxon>
        <taxon>Bacillati</taxon>
        <taxon>Chloroflexota</taxon>
        <taxon>Ktedonobacteria</taxon>
        <taxon>Ktedonobacterales</taxon>
        <taxon>Ktedonobacteraceae</taxon>
        <taxon>Ktedonobacter</taxon>
    </lineage>
</organism>
<sequence length="65" mass="7487">MGPFNHWHESLGFFAFPGLFVPAERTPDGQYRYFKNGLGYTVEKPSLPQCLAFLSSVYLERTKEN</sequence>
<dbReference type="RefSeq" id="WP_201372082.1">
    <property type="nucleotide sequence ID" value="NZ_BNJG01000001.1"/>
</dbReference>
<proteinExistence type="predicted"/>